<evidence type="ECO:0000313" key="1">
    <source>
        <dbReference type="Proteomes" id="UP000887580"/>
    </source>
</evidence>
<reference evidence="2" key="1">
    <citation type="submission" date="2022-11" db="UniProtKB">
        <authorList>
            <consortium name="WormBaseParasite"/>
        </authorList>
    </citation>
    <scope>IDENTIFICATION</scope>
</reference>
<dbReference type="Proteomes" id="UP000887580">
    <property type="component" value="Unplaced"/>
</dbReference>
<accession>A0AC35EY79</accession>
<name>A0AC35EY79_9BILA</name>
<organism evidence="1 2">
    <name type="scientific">Panagrolaimus sp. PS1159</name>
    <dbReference type="NCBI Taxonomy" id="55785"/>
    <lineage>
        <taxon>Eukaryota</taxon>
        <taxon>Metazoa</taxon>
        <taxon>Ecdysozoa</taxon>
        <taxon>Nematoda</taxon>
        <taxon>Chromadorea</taxon>
        <taxon>Rhabditida</taxon>
        <taxon>Tylenchina</taxon>
        <taxon>Panagrolaimomorpha</taxon>
        <taxon>Panagrolaimoidea</taxon>
        <taxon>Panagrolaimidae</taxon>
        <taxon>Panagrolaimus</taxon>
    </lineage>
</organism>
<proteinExistence type="predicted"/>
<dbReference type="WBParaSite" id="PS1159_v2.g11857.t1">
    <property type="protein sequence ID" value="PS1159_v2.g11857.t1"/>
    <property type="gene ID" value="PS1159_v2.g11857"/>
</dbReference>
<protein>
    <submittedName>
        <fullName evidence="2">Uncharacterized protein</fullName>
    </submittedName>
</protein>
<evidence type="ECO:0000313" key="2">
    <source>
        <dbReference type="WBParaSite" id="PS1159_v2.g11857.t1"/>
    </source>
</evidence>
<sequence>MSMQLLQKSLNLVNESDGLGEKSKSRKARKSKVAEERELVRNLDDRFQYDIESGTLEKRKRDEVHKINGDLTYMFNQKDAKNGYSLVEQFRDTRPPDIAAHNRRYIKYSQKYKIPEDVARSCVMSSIKKDKMKKKRLEERFNLRGTLYDKKRGESKPKDKSIFSAADFENLSDLPTNNILQQRIKKIK</sequence>